<gene>
    <name evidence="1" type="ORF">HEB29_001537</name>
</gene>
<proteinExistence type="predicted"/>
<sequence length="45" mass="5068">MRCGKCGGRMSENAGGWWTCWGCGNSQPSYAAVHRTPRVRRRLRA</sequence>
<keyword evidence="1" id="KW-0808">Transferase</keyword>
<name>A0A7Y9KT39_9ACTN</name>
<dbReference type="Proteomes" id="UP000530403">
    <property type="component" value="Unassembled WGS sequence"/>
</dbReference>
<reference evidence="1 2" key="1">
    <citation type="submission" date="2020-07" db="EMBL/GenBank/DDBJ databases">
        <title>Sequencing the genomes of 1000 actinobacteria strains.</title>
        <authorList>
            <person name="Klenk H.-P."/>
        </authorList>
    </citation>
    <scope>NUCLEOTIDE SEQUENCE [LARGE SCALE GENOMIC DNA]</scope>
    <source>
        <strain evidence="1 2">DSM 41455</strain>
    </source>
</reference>
<accession>A0A7Y9KT39</accession>
<dbReference type="EMBL" id="JACCCF010000001">
    <property type="protein sequence ID" value="NYE40526.1"/>
    <property type="molecule type" value="Genomic_DNA"/>
</dbReference>
<evidence type="ECO:0000313" key="2">
    <source>
        <dbReference type="Proteomes" id="UP000530403"/>
    </source>
</evidence>
<organism evidence="1 2">
    <name type="scientific">Streptomyces fulvorobeus</name>
    <dbReference type="NCBI Taxonomy" id="284028"/>
    <lineage>
        <taxon>Bacteria</taxon>
        <taxon>Bacillati</taxon>
        <taxon>Actinomycetota</taxon>
        <taxon>Actinomycetes</taxon>
        <taxon>Kitasatosporales</taxon>
        <taxon>Streptomycetaceae</taxon>
        <taxon>Streptomyces</taxon>
    </lineage>
</organism>
<evidence type="ECO:0000313" key="1">
    <source>
        <dbReference type="EMBL" id="NYE40526.1"/>
    </source>
</evidence>
<dbReference type="AlphaFoldDB" id="A0A7Y9KT39"/>
<comment type="caution">
    <text evidence="1">The sequence shown here is derived from an EMBL/GenBank/DDBJ whole genome shotgun (WGS) entry which is preliminary data.</text>
</comment>
<protein>
    <submittedName>
        <fullName evidence="1">tRNA(Ile2) C34 agmatinyltransferase TiaS</fullName>
    </submittedName>
</protein>
<dbReference type="GO" id="GO:0016740">
    <property type="term" value="F:transferase activity"/>
    <property type="evidence" value="ECO:0007669"/>
    <property type="project" value="UniProtKB-KW"/>
</dbReference>